<accession>A0A4E0QZJ6</accession>
<dbReference type="InterPro" id="IPR007632">
    <property type="entry name" value="Anoctamin"/>
</dbReference>
<keyword evidence="3 6" id="KW-0812">Transmembrane</keyword>
<feature type="transmembrane region" description="Helical" evidence="6">
    <location>
        <begin position="576"/>
        <end position="599"/>
    </location>
</feature>
<dbReference type="Proteomes" id="UP000230066">
    <property type="component" value="Unassembled WGS sequence"/>
</dbReference>
<name>A0A4E0QZJ6_FASHE</name>
<evidence type="ECO:0000313" key="10">
    <source>
        <dbReference type="Proteomes" id="UP000230066"/>
    </source>
</evidence>
<organism evidence="9 10">
    <name type="scientific">Fasciola hepatica</name>
    <name type="common">Liver fluke</name>
    <dbReference type="NCBI Taxonomy" id="6192"/>
    <lineage>
        <taxon>Eukaryota</taxon>
        <taxon>Metazoa</taxon>
        <taxon>Spiralia</taxon>
        <taxon>Lophotrochozoa</taxon>
        <taxon>Platyhelminthes</taxon>
        <taxon>Trematoda</taxon>
        <taxon>Digenea</taxon>
        <taxon>Plagiorchiida</taxon>
        <taxon>Echinostomata</taxon>
        <taxon>Echinostomatoidea</taxon>
        <taxon>Fasciolidae</taxon>
        <taxon>Fasciola</taxon>
    </lineage>
</organism>
<keyword evidence="4 6" id="KW-1133">Transmembrane helix</keyword>
<keyword evidence="10" id="KW-1185">Reference proteome</keyword>
<feature type="transmembrane region" description="Helical" evidence="6">
    <location>
        <begin position="257"/>
        <end position="275"/>
    </location>
</feature>
<dbReference type="PANTHER" id="PTHR12308:SF51">
    <property type="entry name" value="ANOCTAMIN-8"/>
    <property type="match status" value="1"/>
</dbReference>
<feature type="compositionally biased region" description="Basic and acidic residues" evidence="7">
    <location>
        <begin position="710"/>
        <end position="720"/>
    </location>
</feature>
<feature type="transmembrane region" description="Helical" evidence="6">
    <location>
        <begin position="223"/>
        <end position="251"/>
    </location>
</feature>
<evidence type="ECO:0000256" key="1">
    <source>
        <dbReference type="ARBA" id="ARBA00004141"/>
    </source>
</evidence>
<protein>
    <recommendedName>
        <fullName evidence="6">Anoctamin</fullName>
    </recommendedName>
</protein>
<comment type="caution">
    <text evidence="6">Lacks conserved residue(s) required for the propagation of feature annotation.</text>
</comment>
<dbReference type="GO" id="GO:0005254">
    <property type="term" value="F:chloride channel activity"/>
    <property type="evidence" value="ECO:0007669"/>
    <property type="project" value="TreeGrafter"/>
</dbReference>
<feature type="region of interest" description="Disordered" evidence="7">
    <location>
        <begin position="710"/>
        <end position="745"/>
    </location>
</feature>
<dbReference type="PANTHER" id="PTHR12308">
    <property type="entry name" value="ANOCTAMIN"/>
    <property type="match status" value="1"/>
</dbReference>
<feature type="transmembrane region" description="Helical" evidence="6">
    <location>
        <begin position="330"/>
        <end position="357"/>
    </location>
</feature>
<proteinExistence type="inferred from homology"/>
<evidence type="ECO:0000256" key="4">
    <source>
        <dbReference type="ARBA" id="ARBA00022989"/>
    </source>
</evidence>
<keyword evidence="5 6" id="KW-0472">Membrane</keyword>
<evidence type="ECO:0000256" key="5">
    <source>
        <dbReference type="ARBA" id="ARBA00023136"/>
    </source>
</evidence>
<comment type="caution">
    <text evidence="9">The sequence shown here is derived from an EMBL/GenBank/DDBJ whole genome shotgun (WGS) entry which is preliminary data.</text>
</comment>
<evidence type="ECO:0000259" key="8">
    <source>
        <dbReference type="Pfam" id="PF04547"/>
    </source>
</evidence>
<feature type="compositionally biased region" description="Polar residues" evidence="7">
    <location>
        <begin position="498"/>
        <end position="511"/>
    </location>
</feature>
<feature type="transmembrane region" description="Helical" evidence="6">
    <location>
        <begin position="420"/>
        <end position="443"/>
    </location>
</feature>
<evidence type="ECO:0000256" key="6">
    <source>
        <dbReference type="RuleBase" id="RU280814"/>
    </source>
</evidence>
<feature type="domain" description="Anoctamin transmembrane" evidence="8">
    <location>
        <begin position="215"/>
        <end position="698"/>
    </location>
</feature>
<evidence type="ECO:0000256" key="2">
    <source>
        <dbReference type="ARBA" id="ARBA00009671"/>
    </source>
</evidence>
<feature type="region of interest" description="Disordered" evidence="7">
    <location>
        <begin position="492"/>
        <end position="551"/>
    </location>
</feature>
<feature type="transmembrane region" description="Helical" evidence="6">
    <location>
        <begin position="377"/>
        <end position="397"/>
    </location>
</feature>
<gene>
    <name evidence="9" type="ORF">D915_008026</name>
</gene>
<sequence>MFLLEYQRKITELQKKVTETGRNVISRTQKWRRMSTVSSKDCDLVLTFQHSATNEDVQWFITLLHKRVPELVVRPYYHRTSSQHALYLTACYRDLLIGAEELGLKKSLLPEYGGGLREFSMDELDLFTDASEEANFLTSGERSYVVHHYLIGLRAVKGDSWKEILTFREGQPMIRALESAGLIQQVFPVHDASALKELNSVWVRSWTFKQPLNEIRRYFGVQIALYFAWLGHYTAALLVPSLIGLLVWLLLDPKKSTFYYLFMAIFTLLWSSLYLETWKRTSSYLTYRWGTWDAPPPLLEEPRVAFKGKLTLCPITGRVIRTYPLWRRKLIICCFTGPVITICLCAVIFVTLLFVRIQEHVDQMTRNADSDGWGVTLLVYTPKVLLALVIALMEVGYRQVAIWLTDIENHRLDVEYHTHLVGKFILLQCMNSFYSLFYTAFYLRDLEMLQQQLTTLLITRQCIGNLREVFFPYSQSRLRQFLLSFRYERHKQKENGGESPSGTRTTAASQPLPTPAPLDGDTNQETELRQRADPFSTNITENESPDEQLIHAPEREATLLPYDGPDEDFLEMFIQFGYISMFSCVFPVAAALALLNNVVEIRADAFKLIHSFQRPFVHPAHNIGVWQLAMALMGYVAVMVNIALLDVSGAVHNLFPNFSRTELIVLLVAIEHCFFVMRYTLTALIPDTPNSVLQQVAKLEHRRREALRTLERESMREYQRHRSSSRSGPRESETTLNQGQQRADL</sequence>
<evidence type="ECO:0000256" key="3">
    <source>
        <dbReference type="ARBA" id="ARBA00022692"/>
    </source>
</evidence>
<comment type="similarity">
    <text evidence="2 6">Belongs to the anoctamin family.</text>
</comment>
<dbReference type="EMBL" id="JXXN02004016">
    <property type="protein sequence ID" value="THD20949.1"/>
    <property type="molecule type" value="Genomic_DNA"/>
</dbReference>
<reference evidence="9" key="1">
    <citation type="submission" date="2019-03" db="EMBL/GenBank/DDBJ databases">
        <title>Improved annotation for the trematode Fasciola hepatica.</title>
        <authorList>
            <person name="Choi Y.-J."/>
            <person name="Martin J."/>
            <person name="Mitreva M."/>
        </authorList>
    </citation>
    <scope>NUCLEOTIDE SEQUENCE [LARGE SCALE GENOMIC DNA]</scope>
</reference>
<feature type="transmembrane region" description="Helical" evidence="6">
    <location>
        <begin position="620"/>
        <end position="643"/>
    </location>
</feature>
<dbReference type="Pfam" id="PF04547">
    <property type="entry name" value="Anoctamin"/>
    <property type="match status" value="1"/>
</dbReference>
<feature type="compositionally biased region" description="Polar residues" evidence="7">
    <location>
        <begin position="734"/>
        <end position="745"/>
    </location>
</feature>
<evidence type="ECO:0000313" key="9">
    <source>
        <dbReference type="EMBL" id="THD20949.1"/>
    </source>
</evidence>
<dbReference type="InterPro" id="IPR049452">
    <property type="entry name" value="Anoctamin_TM"/>
</dbReference>
<evidence type="ECO:0000256" key="7">
    <source>
        <dbReference type="SAM" id="MobiDB-lite"/>
    </source>
</evidence>
<comment type="subcellular location">
    <subcellularLocation>
        <location evidence="1 6">Membrane</location>
        <topology evidence="1 6">Multi-pass membrane protein</topology>
    </subcellularLocation>
</comment>
<dbReference type="AlphaFoldDB" id="A0A4E0QZJ6"/>
<dbReference type="GO" id="GO:0005886">
    <property type="term" value="C:plasma membrane"/>
    <property type="evidence" value="ECO:0007669"/>
    <property type="project" value="TreeGrafter"/>
</dbReference>